<keyword evidence="1" id="KW-0732">Signal</keyword>
<reference evidence="2 3" key="1">
    <citation type="submission" date="2018-02" db="EMBL/GenBank/DDBJ databases">
        <title>Comparative genomes isolates from brazilian mangrove.</title>
        <authorList>
            <person name="Araujo J.E."/>
            <person name="Taketani R.G."/>
            <person name="Silva M.C.P."/>
            <person name="Loureco M.V."/>
            <person name="Andreote F.D."/>
        </authorList>
    </citation>
    <scope>NUCLEOTIDE SEQUENCE [LARGE SCALE GENOMIC DNA]</scope>
    <source>
        <strain evidence="2 3">Nap-Phe MGV</strain>
    </source>
</reference>
<evidence type="ECO:0000313" key="2">
    <source>
        <dbReference type="EMBL" id="PQO44048.1"/>
    </source>
</evidence>
<proteinExistence type="predicted"/>
<dbReference type="AlphaFoldDB" id="A0A2S8GHW0"/>
<organism evidence="2 3">
    <name type="scientific">Blastopirellula marina</name>
    <dbReference type="NCBI Taxonomy" id="124"/>
    <lineage>
        <taxon>Bacteria</taxon>
        <taxon>Pseudomonadati</taxon>
        <taxon>Planctomycetota</taxon>
        <taxon>Planctomycetia</taxon>
        <taxon>Pirellulales</taxon>
        <taxon>Pirellulaceae</taxon>
        <taxon>Blastopirellula</taxon>
    </lineage>
</organism>
<sequence>MIKLYSSMLFALSLLAIIGCDSGPPKYVVGGAVTLDGEPVTDGCVTFTPHEGGYELAATAPLIDGRYQLECVEGSAAVTITGFGPNQKLVPIHYYDTAAGLEATVLPEDGQTADFELSSKFQKFRRRR</sequence>
<gene>
    <name evidence="2" type="ORF">C5Y93_21135</name>
</gene>
<protein>
    <recommendedName>
        <fullName evidence="4">Carboxypeptidase regulatory-like domain-containing protein</fullName>
    </recommendedName>
</protein>
<comment type="caution">
    <text evidence="2">The sequence shown here is derived from an EMBL/GenBank/DDBJ whole genome shotgun (WGS) entry which is preliminary data.</text>
</comment>
<accession>A0A2S8GHW0</accession>
<name>A0A2S8GHW0_9BACT</name>
<feature type="chain" id="PRO_5015549742" description="Carboxypeptidase regulatory-like domain-containing protein" evidence="1">
    <location>
        <begin position="17"/>
        <end position="128"/>
    </location>
</feature>
<evidence type="ECO:0000313" key="3">
    <source>
        <dbReference type="Proteomes" id="UP000237819"/>
    </source>
</evidence>
<feature type="signal peptide" evidence="1">
    <location>
        <begin position="1"/>
        <end position="16"/>
    </location>
</feature>
<evidence type="ECO:0008006" key="4">
    <source>
        <dbReference type="Google" id="ProtNLM"/>
    </source>
</evidence>
<dbReference type="EMBL" id="PUHZ01000021">
    <property type="protein sequence ID" value="PQO44048.1"/>
    <property type="molecule type" value="Genomic_DNA"/>
</dbReference>
<dbReference type="Proteomes" id="UP000237819">
    <property type="component" value="Unassembled WGS sequence"/>
</dbReference>
<dbReference type="RefSeq" id="WP_105337447.1">
    <property type="nucleotide sequence ID" value="NZ_PUHZ01000021.1"/>
</dbReference>
<dbReference type="PROSITE" id="PS51257">
    <property type="entry name" value="PROKAR_LIPOPROTEIN"/>
    <property type="match status" value="1"/>
</dbReference>
<evidence type="ECO:0000256" key="1">
    <source>
        <dbReference type="SAM" id="SignalP"/>
    </source>
</evidence>
<dbReference type="OrthoDB" id="289094at2"/>